<dbReference type="GO" id="GO:0042910">
    <property type="term" value="F:xenobiotic transmembrane transporter activity"/>
    <property type="evidence" value="ECO:0007669"/>
    <property type="project" value="InterPro"/>
</dbReference>
<keyword evidence="2" id="KW-0472">Membrane</keyword>
<dbReference type="InterPro" id="IPR002528">
    <property type="entry name" value="MATE_fam"/>
</dbReference>
<dbReference type="Pfam" id="PF01554">
    <property type="entry name" value="MatE"/>
    <property type="match status" value="1"/>
</dbReference>
<dbReference type="AlphaFoldDB" id="A0A392P945"/>
<dbReference type="EMBL" id="LXQA010068588">
    <property type="protein sequence ID" value="MCI08314.1"/>
    <property type="molecule type" value="Genomic_DNA"/>
</dbReference>
<comment type="similarity">
    <text evidence="1">Belongs to the multi antimicrobial extrusion (MATE) (TC 2.A.66.1) family.</text>
</comment>
<keyword evidence="2" id="KW-1133">Transmembrane helix</keyword>
<reference evidence="3 4" key="1">
    <citation type="journal article" date="2018" name="Front. Plant Sci.">
        <title>Red Clover (Trifolium pratense) and Zigzag Clover (T. medium) - A Picture of Genomic Similarities and Differences.</title>
        <authorList>
            <person name="Dluhosova J."/>
            <person name="Istvanek J."/>
            <person name="Nedelnik J."/>
            <person name="Repkova J."/>
        </authorList>
    </citation>
    <scope>NUCLEOTIDE SEQUENCE [LARGE SCALE GENOMIC DNA]</scope>
    <source>
        <strain evidence="4">cv. 10/8</strain>
        <tissue evidence="3">Leaf</tissue>
    </source>
</reference>
<keyword evidence="2" id="KW-0812">Transmembrane</keyword>
<sequence>MGMAGALETLCGQTYGAEEYGKLGNYTCCAILTLIAVYLAMQFFKH</sequence>
<organism evidence="3 4">
    <name type="scientific">Trifolium medium</name>
    <dbReference type="NCBI Taxonomy" id="97028"/>
    <lineage>
        <taxon>Eukaryota</taxon>
        <taxon>Viridiplantae</taxon>
        <taxon>Streptophyta</taxon>
        <taxon>Embryophyta</taxon>
        <taxon>Tracheophyta</taxon>
        <taxon>Spermatophyta</taxon>
        <taxon>Magnoliopsida</taxon>
        <taxon>eudicotyledons</taxon>
        <taxon>Gunneridae</taxon>
        <taxon>Pentapetalae</taxon>
        <taxon>rosids</taxon>
        <taxon>fabids</taxon>
        <taxon>Fabales</taxon>
        <taxon>Fabaceae</taxon>
        <taxon>Papilionoideae</taxon>
        <taxon>50 kb inversion clade</taxon>
        <taxon>NPAAA clade</taxon>
        <taxon>Hologalegina</taxon>
        <taxon>IRL clade</taxon>
        <taxon>Trifolieae</taxon>
        <taxon>Trifolium</taxon>
    </lineage>
</organism>
<evidence type="ECO:0000313" key="3">
    <source>
        <dbReference type="EMBL" id="MCI08314.1"/>
    </source>
</evidence>
<name>A0A392P945_9FABA</name>
<accession>A0A392P945</accession>
<keyword evidence="4" id="KW-1185">Reference proteome</keyword>
<proteinExistence type="inferred from homology"/>
<evidence type="ECO:0000256" key="2">
    <source>
        <dbReference type="SAM" id="Phobius"/>
    </source>
</evidence>
<dbReference type="Proteomes" id="UP000265520">
    <property type="component" value="Unassembled WGS sequence"/>
</dbReference>
<protein>
    <submittedName>
        <fullName evidence="3">MATE efflux family protein 8-like</fullName>
    </submittedName>
</protein>
<dbReference type="GO" id="GO:0016020">
    <property type="term" value="C:membrane"/>
    <property type="evidence" value="ECO:0007669"/>
    <property type="project" value="InterPro"/>
</dbReference>
<evidence type="ECO:0000256" key="1">
    <source>
        <dbReference type="ARBA" id="ARBA00010199"/>
    </source>
</evidence>
<dbReference type="GO" id="GO:0015297">
    <property type="term" value="F:antiporter activity"/>
    <property type="evidence" value="ECO:0007669"/>
    <property type="project" value="InterPro"/>
</dbReference>
<comment type="caution">
    <text evidence="3">The sequence shown here is derived from an EMBL/GenBank/DDBJ whole genome shotgun (WGS) entry which is preliminary data.</text>
</comment>
<feature type="transmembrane region" description="Helical" evidence="2">
    <location>
        <begin position="23"/>
        <end position="41"/>
    </location>
</feature>
<evidence type="ECO:0000313" key="4">
    <source>
        <dbReference type="Proteomes" id="UP000265520"/>
    </source>
</evidence>